<dbReference type="Proteomes" id="UP000824017">
    <property type="component" value="Unassembled WGS sequence"/>
</dbReference>
<sequence length="89" mass="9964">MTVETVISRTAELCRKYHAKEILLFGSRAKGTALERSDIDIAVSGVSDFDGLQEDVADIPTLYTVDLLDMDTCRNALLLEDIRQYGRKI</sequence>
<evidence type="ECO:0000259" key="1">
    <source>
        <dbReference type="Pfam" id="PF01909"/>
    </source>
</evidence>
<organism evidence="2 3">
    <name type="scientific">Candidatus Mediterraneibacter stercorigallinarum</name>
    <dbReference type="NCBI Taxonomy" id="2838686"/>
    <lineage>
        <taxon>Bacteria</taxon>
        <taxon>Bacillati</taxon>
        <taxon>Bacillota</taxon>
        <taxon>Clostridia</taxon>
        <taxon>Lachnospirales</taxon>
        <taxon>Lachnospiraceae</taxon>
        <taxon>Mediterraneibacter</taxon>
    </lineage>
</organism>
<reference evidence="2" key="2">
    <citation type="submission" date="2021-04" db="EMBL/GenBank/DDBJ databases">
        <authorList>
            <person name="Gilroy R."/>
        </authorList>
    </citation>
    <scope>NUCLEOTIDE SEQUENCE</scope>
    <source>
        <strain evidence="2">ChiGjej1B1-13045</strain>
    </source>
</reference>
<evidence type="ECO:0000313" key="3">
    <source>
        <dbReference type="Proteomes" id="UP000824017"/>
    </source>
</evidence>
<dbReference type="CDD" id="cd05403">
    <property type="entry name" value="NT_KNTase_like"/>
    <property type="match status" value="1"/>
</dbReference>
<feature type="domain" description="Polymerase nucleotidyl transferase" evidence="1">
    <location>
        <begin position="12"/>
        <end position="50"/>
    </location>
</feature>
<evidence type="ECO:0000313" key="2">
    <source>
        <dbReference type="EMBL" id="HIZ13993.1"/>
    </source>
</evidence>
<dbReference type="AlphaFoldDB" id="A0A9D2IK28"/>
<dbReference type="InterPro" id="IPR002934">
    <property type="entry name" value="Polymerase_NTP_transf_dom"/>
</dbReference>
<dbReference type="InterPro" id="IPR043519">
    <property type="entry name" value="NT_sf"/>
</dbReference>
<protein>
    <submittedName>
        <fullName evidence="2">Nucleotidyltransferase domain-containing protein</fullName>
    </submittedName>
</protein>
<proteinExistence type="predicted"/>
<dbReference type="Pfam" id="PF01909">
    <property type="entry name" value="NTP_transf_2"/>
    <property type="match status" value="1"/>
</dbReference>
<comment type="caution">
    <text evidence="2">The sequence shown here is derived from an EMBL/GenBank/DDBJ whole genome shotgun (WGS) entry which is preliminary data.</text>
</comment>
<reference evidence="2" key="1">
    <citation type="journal article" date="2021" name="PeerJ">
        <title>Extensive microbial diversity within the chicken gut microbiome revealed by metagenomics and culture.</title>
        <authorList>
            <person name="Gilroy R."/>
            <person name="Ravi A."/>
            <person name="Getino M."/>
            <person name="Pursley I."/>
            <person name="Horton D.L."/>
            <person name="Alikhan N.F."/>
            <person name="Baker D."/>
            <person name="Gharbi K."/>
            <person name="Hall N."/>
            <person name="Watson M."/>
            <person name="Adriaenssens E.M."/>
            <person name="Foster-Nyarko E."/>
            <person name="Jarju S."/>
            <person name="Secka A."/>
            <person name="Antonio M."/>
            <person name="Oren A."/>
            <person name="Chaudhuri R.R."/>
            <person name="La Ragione R."/>
            <person name="Hildebrand F."/>
            <person name="Pallen M.J."/>
        </authorList>
    </citation>
    <scope>NUCLEOTIDE SEQUENCE</scope>
    <source>
        <strain evidence="2">ChiGjej1B1-13045</strain>
    </source>
</reference>
<dbReference type="Gene3D" id="3.30.460.10">
    <property type="entry name" value="Beta Polymerase, domain 2"/>
    <property type="match status" value="1"/>
</dbReference>
<dbReference type="EMBL" id="DXCD01000227">
    <property type="protein sequence ID" value="HIZ13993.1"/>
    <property type="molecule type" value="Genomic_DNA"/>
</dbReference>
<accession>A0A9D2IK28</accession>
<dbReference type="SUPFAM" id="SSF81301">
    <property type="entry name" value="Nucleotidyltransferase"/>
    <property type="match status" value="1"/>
</dbReference>
<gene>
    <name evidence="2" type="ORF">H9817_08735</name>
</gene>
<name>A0A9D2IK28_9FIRM</name>